<feature type="repeat" description="ANK" evidence="8">
    <location>
        <begin position="108"/>
        <end position="132"/>
    </location>
</feature>
<dbReference type="GO" id="GO:0005737">
    <property type="term" value="C:cytoplasm"/>
    <property type="evidence" value="ECO:0007669"/>
    <property type="project" value="UniProtKB-SubCell"/>
</dbReference>
<proteinExistence type="predicted"/>
<keyword evidence="3" id="KW-0963">Cytoplasm</keyword>
<reference evidence="11 12" key="1">
    <citation type="submission" date="2020-08" db="EMBL/GenBank/DDBJ databases">
        <authorList>
            <person name="Hejnol A."/>
        </authorList>
    </citation>
    <scope>NUCLEOTIDE SEQUENCE [LARGE SCALE GENOMIC DNA]</scope>
</reference>
<evidence type="ECO:0000256" key="7">
    <source>
        <dbReference type="ARBA" id="ARBA00040640"/>
    </source>
</evidence>
<evidence type="ECO:0000256" key="3">
    <source>
        <dbReference type="ARBA" id="ARBA00022490"/>
    </source>
</evidence>
<dbReference type="Gene3D" id="1.25.40.20">
    <property type="entry name" value="Ankyrin repeat-containing domain"/>
    <property type="match status" value="2"/>
</dbReference>
<organism evidence="11 12">
    <name type="scientific">Dimorphilus gyrociliatus</name>
    <dbReference type="NCBI Taxonomy" id="2664684"/>
    <lineage>
        <taxon>Eukaryota</taxon>
        <taxon>Metazoa</taxon>
        <taxon>Spiralia</taxon>
        <taxon>Lophotrochozoa</taxon>
        <taxon>Annelida</taxon>
        <taxon>Polychaeta</taxon>
        <taxon>Polychaeta incertae sedis</taxon>
        <taxon>Dinophilidae</taxon>
        <taxon>Dimorphilus</taxon>
    </lineage>
</organism>
<dbReference type="PRINTS" id="PR00499">
    <property type="entry name" value="P67PHOX"/>
</dbReference>
<dbReference type="AlphaFoldDB" id="A0A7I8VN51"/>
<evidence type="ECO:0000256" key="1">
    <source>
        <dbReference type="ARBA" id="ARBA00004496"/>
    </source>
</evidence>
<dbReference type="InterPro" id="IPR002110">
    <property type="entry name" value="Ankyrin_rpt"/>
</dbReference>
<dbReference type="InterPro" id="IPR036028">
    <property type="entry name" value="SH3-like_dom_sf"/>
</dbReference>
<evidence type="ECO:0000313" key="11">
    <source>
        <dbReference type="EMBL" id="CAD5117431.1"/>
    </source>
</evidence>
<feature type="repeat" description="ANK" evidence="8">
    <location>
        <begin position="142"/>
        <end position="174"/>
    </location>
</feature>
<sequence length="211" mass="23370">MRKAPPPPTSKPAMINVVRALFNFEARNGDELSFKEGDTVYLLDRTDPNWWTGRCGNRTGLVPSNYFQDGNHLETIDNPMHEASKSGQIDFLRECIANQISINGKDHADNTPLHWAARGGHIDCVEVLLANNLCRTDLQNKLGDTPLHLAAFKGNLKVVELLLNRGADINVRNRDKKLPYDLAKTPEVAAMLKTTVSMDAGDYLGDEGDSD</sequence>
<dbReference type="SUPFAM" id="SSF50044">
    <property type="entry name" value="SH3-domain"/>
    <property type="match status" value="1"/>
</dbReference>
<dbReference type="PROSITE" id="PS50002">
    <property type="entry name" value="SH3"/>
    <property type="match status" value="1"/>
</dbReference>
<dbReference type="SMART" id="SM00326">
    <property type="entry name" value="SH3"/>
    <property type="match status" value="1"/>
</dbReference>
<dbReference type="PRINTS" id="PR01415">
    <property type="entry name" value="ANKYRIN"/>
</dbReference>
<evidence type="ECO:0000256" key="5">
    <source>
        <dbReference type="ARBA" id="ARBA00023043"/>
    </source>
</evidence>
<evidence type="ECO:0000256" key="9">
    <source>
        <dbReference type="PROSITE-ProRule" id="PRU00192"/>
    </source>
</evidence>
<dbReference type="Proteomes" id="UP000549394">
    <property type="component" value="Unassembled WGS sequence"/>
</dbReference>
<dbReference type="InterPro" id="IPR001452">
    <property type="entry name" value="SH3_domain"/>
</dbReference>
<keyword evidence="2 9" id="KW-0728">SH3 domain</keyword>
<evidence type="ECO:0000256" key="2">
    <source>
        <dbReference type="ARBA" id="ARBA00022443"/>
    </source>
</evidence>
<comment type="caution">
    <text evidence="11">The sequence shown here is derived from an EMBL/GenBank/DDBJ whole genome shotgun (WGS) entry which is preliminary data.</text>
</comment>
<keyword evidence="4" id="KW-0677">Repeat</keyword>
<gene>
    <name evidence="11" type="ORF">DGYR_LOCUS5960</name>
</gene>
<dbReference type="PROSITE" id="PS50297">
    <property type="entry name" value="ANK_REP_REGION"/>
    <property type="match status" value="2"/>
</dbReference>
<evidence type="ECO:0000256" key="4">
    <source>
        <dbReference type="ARBA" id="ARBA00022737"/>
    </source>
</evidence>
<evidence type="ECO:0000256" key="8">
    <source>
        <dbReference type="PROSITE-ProRule" id="PRU00023"/>
    </source>
</evidence>
<dbReference type="OrthoDB" id="207120at2759"/>
<dbReference type="SUPFAM" id="SSF48403">
    <property type="entry name" value="Ankyrin repeat"/>
    <property type="match status" value="1"/>
</dbReference>
<dbReference type="PROSITE" id="PS50088">
    <property type="entry name" value="ANK_REPEAT"/>
    <property type="match status" value="2"/>
</dbReference>
<dbReference type="PANTHER" id="PTHR24155:SF10">
    <property type="entry name" value="OSTEOCLAST-STIMULATING FACTOR 1"/>
    <property type="match status" value="1"/>
</dbReference>
<dbReference type="Pfam" id="PF00018">
    <property type="entry name" value="SH3_1"/>
    <property type="match status" value="1"/>
</dbReference>
<dbReference type="GO" id="GO:0007165">
    <property type="term" value="P:signal transduction"/>
    <property type="evidence" value="ECO:0007669"/>
    <property type="project" value="TreeGrafter"/>
</dbReference>
<dbReference type="PANTHER" id="PTHR24155">
    <property type="entry name" value="OSTEOCLAST-STIMULATING FACTOR 1"/>
    <property type="match status" value="1"/>
</dbReference>
<comment type="function">
    <text evidence="6">Induces bone resorption, acting probably through a signaling cascade which results in the secretion of factor(s) enhancing osteoclast formation and activity.</text>
</comment>
<name>A0A7I8VN51_9ANNE</name>
<dbReference type="EMBL" id="CAJFCJ010000007">
    <property type="protein sequence ID" value="CAD5117431.1"/>
    <property type="molecule type" value="Genomic_DNA"/>
</dbReference>
<keyword evidence="5 8" id="KW-0040">ANK repeat</keyword>
<keyword evidence="12" id="KW-1185">Reference proteome</keyword>
<evidence type="ECO:0000256" key="6">
    <source>
        <dbReference type="ARBA" id="ARBA00037432"/>
    </source>
</evidence>
<dbReference type="Gene3D" id="2.30.30.40">
    <property type="entry name" value="SH3 Domains"/>
    <property type="match status" value="1"/>
</dbReference>
<accession>A0A7I8VN51</accession>
<dbReference type="InterPro" id="IPR036770">
    <property type="entry name" value="Ankyrin_rpt-contain_sf"/>
</dbReference>
<feature type="domain" description="SH3" evidence="10">
    <location>
        <begin position="13"/>
        <end position="72"/>
    </location>
</feature>
<dbReference type="PRINTS" id="PR00452">
    <property type="entry name" value="SH3DOMAIN"/>
</dbReference>
<dbReference type="Pfam" id="PF12796">
    <property type="entry name" value="Ank_2"/>
    <property type="match status" value="1"/>
</dbReference>
<evidence type="ECO:0000313" key="12">
    <source>
        <dbReference type="Proteomes" id="UP000549394"/>
    </source>
</evidence>
<dbReference type="SMART" id="SM00248">
    <property type="entry name" value="ANK"/>
    <property type="match status" value="3"/>
</dbReference>
<dbReference type="CDD" id="cd11772">
    <property type="entry name" value="SH3_OSTF1"/>
    <property type="match status" value="1"/>
</dbReference>
<evidence type="ECO:0000259" key="10">
    <source>
        <dbReference type="PROSITE" id="PS50002"/>
    </source>
</evidence>
<protein>
    <recommendedName>
        <fullName evidence="7">Osteoclast-stimulating factor 1</fullName>
    </recommendedName>
</protein>
<comment type="subcellular location">
    <subcellularLocation>
        <location evidence="1">Cytoplasm</location>
    </subcellularLocation>
</comment>